<evidence type="ECO:0000313" key="4">
    <source>
        <dbReference type="Proteomes" id="UP001621418"/>
    </source>
</evidence>
<feature type="domain" description="MaoC-like" evidence="2">
    <location>
        <begin position="152"/>
        <end position="244"/>
    </location>
</feature>
<comment type="similarity">
    <text evidence="1">Belongs to the enoyl-CoA hydratase/isomerase family.</text>
</comment>
<dbReference type="EMBL" id="CP109527">
    <property type="protein sequence ID" value="WTY39164.1"/>
    <property type="molecule type" value="Genomic_DNA"/>
</dbReference>
<dbReference type="SUPFAM" id="SSF54637">
    <property type="entry name" value="Thioesterase/thiol ester dehydrase-isomerase"/>
    <property type="match status" value="1"/>
</dbReference>
<dbReference type="InterPro" id="IPR002539">
    <property type="entry name" value="MaoC-like_dom"/>
</dbReference>
<evidence type="ECO:0000313" key="3">
    <source>
        <dbReference type="EMBL" id="WTY39164.1"/>
    </source>
</evidence>
<organism evidence="3 4">
    <name type="scientific">Nocardia salmonicida</name>
    <dbReference type="NCBI Taxonomy" id="53431"/>
    <lineage>
        <taxon>Bacteria</taxon>
        <taxon>Bacillati</taxon>
        <taxon>Actinomycetota</taxon>
        <taxon>Actinomycetes</taxon>
        <taxon>Mycobacteriales</taxon>
        <taxon>Nocardiaceae</taxon>
        <taxon>Nocardia</taxon>
    </lineage>
</organism>
<dbReference type="InterPro" id="IPR029069">
    <property type="entry name" value="HotDog_dom_sf"/>
</dbReference>
<dbReference type="PANTHER" id="PTHR43841">
    <property type="entry name" value="3-HYDROXYACYL-THIOESTER DEHYDRATASE HTDX-RELATED"/>
    <property type="match status" value="1"/>
</dbReference>
<dbReference type="Proteomes" id="UP001621418">
    <property type="component" value="Chromosome"/>
</dbReference>
<reference evidence="3 4" key="1">
    <citation type="submission" date="2022-10" db="EMBL/GenBank/DDBJ databases">
        <title>The complete genomes of actinobacterial strains from the NBC collection.</title>
        <authorList>
            <person name="Joergensen T.S."/>
            <person name="Alvarez Arevalo M."/>
            <person name="Sterndorff E.B."/>
            <person name="Faurdal D."/>
            <person name="Vuksanovic O."/>
            <person name="Mourched A.-S."/>
            <person name="Charusanti P."/>
            <person name="Shaw S."/>
            <person name="Blin K."/>
            <person name="Weber T."/>
        </authorList>
    </citation>
    <scope>NUCLEOTIDE SEQUENCE [LARGE SCALE GENOMIC DNA]</scope>
    <source>
        <strain evidence="3 4">NBC_01413</strain>
    </source>
</reference>
<evidence type="ECO:0000259" key="2">
    <source>
        <dbReference type="Pfam" id="PF01575"/>
    </source>
</evidence>
<dbReference type="Gene3D" id="3.10.129.10">
    <property type="entry name" value="Hotdog Thioesterase"/>
    <property type="match status" value="2"/>
</dbReference>
<name>A0ABZ1NHH7_9NOCA</name>
<gene>
    <name evidence="3" type="ORF">OG308_15695</name>
</gene>
<dbReference type="RefSeq" id="WP_405151041.1">
    <property type="nucleotide sequence ID" value="NZ_CP109527.1"/>
</dbReference>
<protein>
    <submittedName>
        <fullName evidence="3">MaoC/PaaZ C-terminal domain-containing protein</fullName>
    </submittedName>
</protein>
<dbReference type="PANTHER" id="PTHR43841:SF3">
    <property type="entry name" value="(3R)-HYDROXYACYL-ACP DEHYDRATASE SUBUNIT HADB"/>
    <property type="match status" value="1"/>
</dbReference>
<accession>A0ABZ1NHH7</accession>
<keyword evidence="4" id="KW-1185">Reference proteome</keyword>
<dbReference type="Pfam" id="PF01575">
    <property type="entry name" value="MaoC_dehydratas"/>
    <property type="match status" value="1"/>
</dbReference>
<proteinExistence type="inferred from homology"/>
<evidence type="ECO:0000256" key="1">
    <source>
        <dbReference type="ARBA" id="ARBA00005254"/>
    </source>
</evidence>
<sequence length="276" mass="29881">MTQIPALLAQMDMFDRVAQSCDLSRITQTDYSLTVDRPNLVGDSLRFEVELDVIRKVFGGNMFGIKCSVVDQRGYQIVTTRTSFAGRSEVNIATSHIFDGVRMQNFRHGMSIPRQHHAPEHPAPHRRATIANPDRNMVPFSAVAVGDELPSRTVTVRLGDLVNYAGVAGDPNPMHWNNAAAASVDLESPVAQGMLMVGIGAGYVTSWAGDPGVVTEYAVRLASPVYVPNSGATVEYTGKVKAVDPDRKTATIAITAQQNGKRIFGRAVAVIQCADR</sequence>